<feature type="region of interest" description="Disordered" evidence="1">
    <location>
        <begin position="145"/>
        <end position="186"/>
    </location>
</feature>
<protein>
    <submittedName>
        <fullName evidence="2">Uncharacterized protein</fullName>
    </submittedName>
</protein>
<sequence>MSSRALPSVVVEARTGQVQCFKNGEAGRNNDNDDGGDDDGGGDDDDDDDDEDAQAPGKLTMPEPPAIQHLTHKPHFQKKADNFFWVPHHQRALVAIQCNFCNFTPFDVLMLTSPRVDYIRSIRDPEKPATLEDLHVVYEDGVMSNDEQHQVVTETPSSKSTPTKSNRHWRQPVPNYPRSTEYYPPAPWWKVPELQK</sequence>
<proteinExistence type="predicted"/>
<reference evidence="2" key="1">
    <citation type="submission" date="2020-11" db="EMBL/GenBank/DDBJ databases">
        <authorList>
            <person name="Tran Van P."/>
        </authorList>
    </citation>
    <scope>NUCLEOTIDE SEQUENCE</scope>
</reference>
<evidence type="ECO:0000256" key="1">
    <source>
        <dbReference type="SAM" id="MobiDB-lite"/>
    </source>
</evidence>
<feature type="compositionally biased region" description="Low complexity" evidence="1">
    <location>
        <begin position="153"/>
        <end position="164"/>
    </location>
</feature>
<organism evidence="2">
    <name type="scientific">Timema tahoe</name>
    <dbReference type="NCBI Taxonomy" id="61484"/>
    <lineage>
        <taxon>Eukaryota</taxon>
        <taxon>Metazoa</taxon>
        <taxon>Ecdysozoa</taxon>
        <taxon>Arthropoda</taxon>
        <taxon>Hexapoda</taxon>
        <taxon>Insecta</taxon>
        <taxon>Pterygota</taxon>
        <taxon>Neoptera</taxon>
        <taxon>Polyneoptera</taxon>
        <taxon>Phasmatodea</taxon>
        <taxon>Timematodea</taxon>
        <taxon>Timematoidea</taxon>
        <taxon>Timematidae</taxon>
        <taxon>Timema</taxon>
    </lineage>
</organism>
<dbReference type="InterPro" id="IPR034904">
    <property type="entry name" value="FSCA_dom_sf"/>
</dbReference>
<dbReference type="AlphaFoldDB" id="A0A7R9NYM6"/>
<evidence type="ECO:0000313" key="2">
    <source>
        <dbReference type="EMBL" id="CAD7460953.1"/>
    </source>
</evidence>
<name>A0A7R9NYM6_9NEOP</name>
<dbReference type="Gene3D" id="3.30.300.130">
    <property type="entry name" value="Fe-S cluster assembly (FSCA)"/>
    <property type="match status" value="1"/>
</dbReference>
<feature type="compositionally biased region" description="Acidic residues" evidence="1">
    <location>
        <begin position="32"/>
        <end position="53"/>
    </location>
</feature>
<feature type="region of interest" description="Disordered" evidence="1">
    <location>
        <begin position="17"/>
        <end position="64"/>
    </location>
</feature>
<accession>A0A7R9NYM6</accession>
<gene>
    <name evidence="2" type="ORF">TTEB3V08_LOCUS8869</name>
</gene>
<dbReference type="EMBL" id="OE004194">
    <property type="protein sequence ID" value="CAD7460953.1"/>
    <property type="molecule type" value="Genomic_DNA"/>
</dbReference>